<accession>A0A7S4FUV0</accession>
<name>A0A7S4FUV0_9EUGL</name>
<dbReference type="AlphaFoldDB" id="A0A7S4FUV0"/>
<sequence length="100" mass="10941">MTSLTLGLEGNLLGDGAAKALAELAEAPRLTSLVLYLAHNYDMGRSSTSALNALKMAPALTNVKICNDPFGNDVCVDHYHYFKEDSFDYINDEEGDSDYF</sequence>
<evidence type="ECO:0000313" key="1">
    <source>
        <dbReference type="EMBL" id="CAE0815957.1"/>
    </source>
</evidence>
<reference evidence="1" key="1">
    <citation type="submission" date="2021-01" db="EMBL/GenBank/DDBJ databases">
        <authorList>
            <person name="Corre E."/>
            <person name="Pelletier E."/>
            <person name="Niang G."/>
            <person name="Scheremetjew M."/>
            <person name="Finn R."/>
            <person name="Kale V."/>
            <person name="Holt S."/>
            <person name="Cochrane G."/>
            <person name="Meng A."/>
            <person name="Brown T."/>
            <person name="Cohen L."/>
        </authorList>
    </citation>
    <scope>NUCLEOTIDE SEQUENCE</scope>
    <source>
        <strain evidence="1">CCMP1594</strain>
    </source>
</reference>
<gene>
    <name evidence="1" type="ORF">EGYM00163_LOCUS27116</name>
</gene>
<proteinExistence type="predicted"/>
<dbReference type="EMBL" id="HBJA01077385">
    <property type="protein sequence ID" value="CAE0815957.1"/>
    <property type="molecule type" value="Transcribed_RNA"/>
</dbReference>
<protein>
    <submittedName>
        <fullName evidence="1">Uncharacterized protein</fullName>
    </submittedName>
</protein>
<organism evidence="1">
    <name type="scientific">Eutreptiella gymnastica</name>
    <dbReference type="NCBI Taxonomy" id="73025"/>
    <lineage>
        <taxon>Eukaryota</taxon>
        <taxon>Discoba</taxon>
        <taxon>Euglenozoa</taxon>
        <taxon>Euglenida</taxon>
        <taxon>Spirocuta</taxon>
        <taxon>Euglenophyceae</taxon>
        <taxon>Eutreptiales</taxon>
        <taxon>Eutreptiaceae</taxon>
        <taxon>Eutreptiella</taxon>
    </lineage>
</organism>